<sequence>MDAIIRKHEETLASRNMLLNLAERNAVNIMHTYLEPFYKTINNICTSKVPTVGLVLFFMDHVEMISSCRDSRHSSEMLKVAANDMVIKARNYNNQVSSIITYMAAILDPRIKSELVPENLNSEKNLEDARTHFMRNYSTPHFPASANNGYSNAKDTNEDSSSSASFAEEIARKRRRVLHPLVMVIGFIVVSGEAILIHRWLPGSRYLKKSVHLCLQGVALASGMFGIWSKFHVQRGVFANFYSLHSWMGLICISLFGAQEIVITVAVYLTENN</sequence>
<dbReference type="Proteomes" id="UP000541444">
    <property type="component" value="Unassembled WGS sequence"/>
</dbReference>
<dbReference type="PANTHER" id="PTHR10106">
    <property type="entry name" value="CYTOCHROME B561-RELATED"/>
    <property type="match status" value="1"/>
</dbReference>
<dbReference type="Pfam" id="PF14372">
    <property type="entry name" value="hAT-like_RNase-H"/>
    <property type="match status" value="1"/>
</dbReference>
<evidence type="ECO:0000256" key="8">
    <source>
        <dbReference type="ARBA" id="ARBA00022989"/>
    </source>
</evidence>
<evidence type="ECO:0000256" key="6">
    <source>
        <dbReference type="ARBA" id="ARBA00022723"/>
    </source>
</evidence>
<evidence type="ECO:0000256" key="4">
    <source>
        <dbReference type="ARBA" id="ARBA00022617"/>
    </source>
</evidence>
<dbReference type="GO" id="GO:0046872">
    <property type="term" value="F:metal ion binding"/>
    <property type="evidence" value="ECO:0007669"/>
    <property type="project" value="UniProtKB-KW"/>
</dbReference>
<comment type="caution">
    <text evidence="13">The sequence shown here is derived from an EMBL/GenBank/DDBJ whole genome shotgun (WGS) entry which is preliminary data.</text>
</comment>
<dbReference type="InterPro" id="IPR006593">
    <property type="entry name" value="Cyt_b561/ferric_Rdtase_TM"/>
</dbReference>
<gene>
    <name evidence="13" type="ORF">GIB67_038486</name>
</gene>
<dbReference type="InterPro" id="IPR025525">
    <property type="entry name" value="hAT-like_transposase_RNase-H"/>
</dbReference>
<reference evidence="13 14" key="1">
    <citation type="journal article" date="2020" name="IScience">
        <title>Genome Sequencing of the Endangered Kingdonia uniflora (Circaeasteraceae, Ranunculales) Reveals Potential Mechanisms of Evolutionary Specialization.</title>
        <authorList>
            <person name="Sun Y."/>
            <person name="Deng T."/>
            <person name="Zhang A."/>
            <person name="Moore M.J."/>
            <person name="Landis J.B."/>
            <person name="Lin N."/>
            <person name="Zhang H."/>
            <person name="Zhang X."/>
            <person name="Huang J."/>
            <person name="Zhang X."/>
            <person name="Sun H."/>
            <person name="Wang H."/>
        </authorList>
    </citation>
    <scope>NUCLEOTIDE SEQUENCE [LARGE SCALE GENOMIC DNA]</scope>
    <source>
        <strain evidence="13">TB1705</strain>
        <tissue evidence="13">Leaf</tissue>
    </source>
</reference>
<dbReference type="EMBL" id="JACGCM010000671">
    <property type="protein sequence ID" value="KAF6168989.1"/>
    <property type="molecule type" value="Genomic_DNA"/>
</dbReference>
<dbReference type="Gene3D" id="1.20.120.1770">
    <property type="match status" value="1"/>
</dbReference>
<dbReference type="OrthoDB" id="1715602at2759"/>
<evidence type="ECO:0000256" key="9">
    <source>
        <dbReference type="ARBA" id="ARBA00023004"/>
    </source>
</evidence>
<accession>A0A7J7NP83</accession>
<name>A0A7J7NP83_9MAGN</name>
<protein>
    <recommendedName>
        <fullName evidence="12">Cytochrome b561 domain-containing protein</fullName>
    </recommendedName>
</protein>
<feature type="transmembrane region" description="Helical" evidence="11">
    <location>
        <begin position="248"/>
        <end position="269"/>
    </location>
</feature>
<comment type="subcellular location">
    <subcellularLocation>
        <location evidence="2">Membrane</location>
        <topology evidence="2">Multi-pass membrane protein</topology>
    </subcellularLocation>
</comment>
<keyword evidence="14" id="KW-1185">Reference proteome</keyword>
<organism evidence="13 14">
    <name type="scientific">Kingdonia uniflora</name>
    <dbReference type="NCBI Taxonomy" id="39325"/>
    <lineage>
        <taxon>Eukaryota</taxon>
        <taxon>Viridiplantae</taxon>
        <taxon>Streptophyta</taxon>
        <taxon>Embryophyta</taxon>
        <taxon>Tracheophyta</taxon>
        <taxon>Spermatophyta</taxon>
        <taxon>Magnoliopsida</taxon>
        <taxon>Ranunculales</taxon>
        <taxon>Circaeasteraceae</taxon>
        <taxon>Kingdonia</taxon>
    </lineage>
</organism>
<proteinExistence type="predicted"/>
<keyword evidence="6" id="KW-0479">Metal-binding</keyword>
<evidence type="ECO:0000256" key="7">
    <source>
        <dbReference type="ARBA" id="ARBA00022982"/>
    </source>
</evidence>
<evidence type="ECO:0000256" key="10">
    <source>
        <dbReference type="ARBA" id="ARBA00023136"/>
    </source>
</evidence>
<dbReference type="GO" id="GO:0003677">
    <property type="term" value="F:DNA binding"/>
    <property type="evidence" value="ECO:0007669"/>
    <property type="project" value="InterPro"/>
</dbReference>
<feature type="transmembrane region" description="Helical" evidence="11">
    <location>
        <begin position="177"/>
        <end position="198"/>
    </location>
</feature>
<dbReference type="InterPro" id="IPR043205">
    <property type="entry name" value="CYB561/CYBRD1-like"/>
</dbReference>
<dbReference type="Pfam" id="PF03188">
    <property type="entry name" value="Cytochrom_B561"/>
    <property type="match status" value="1"/>
</dbReference>
<evidence type="ECO:0000313" key="13">
    <source>
        <dbReference type="EMBL" id="KAF6168989.1"/>
    </source>
</evidence>
<keyword evidence="8 11" id="KW-1133">Transmembrane helix</keyword>
<feature type="non-terminal residue" evidence="13">
    <location>
        <position position="1"/>
    </location>
</feature>
<keyword evidence="7" id="KW-0249">Electron transport</keyword>
<keyword evidence="10 11" id="KW-0472">Membrane</keyword>
<evidence type="ECO:0000256" key="3">
    <source>
        <dbReference type="ARBA" id="ARBA00022448"/>
    </source>
</evidence>
<comment type="cofactor">
    <cofactor evidence="1">
        <name>heme b</name>
        <dbReference type="ChEBI" id="CHEBI:60344"/>
    </cofactor>
</comment>
<dbReference type="GO" id="GO:0016491">
    <property type="term" value="F:oxidoreductase activity"/>
    <property type="evidence" value="ECO:0007669"/>
    <property type="project" value="InterPro"/>
</dbReference>
<dbReference type="SMART" id="SM00665">
    <property type="entry name" value="B561"/>
    <property type="match status" value="1"/>
</dbReference>
<evidence type="ECO:0000256" key="2">
    <source>
        <dbReference type="ARBA" id="ARBA00004141"/>
    </source>
</evidence>
<dbReference type="PANTHER" id="PTHR10106:SF41">
    <property type="entry name" value="TRANSMEMBRANE ASCORBATE FERRIREDUCTASE 4-RELATED"/>
    <property type="match status" value="1"/>
</dbReference>
<keyword evidence="4" id="KW-0349">Heme</keyword>
<evidence type="ECO:0000256" key="5">
    <source>
        <dbReference type="ARBA" id="ARBA00022692"/>
    </source>
</evidence>
<evidence type="ECO:0000259" key="12">
    <source>
        <dbReference type="PROSITE" id="PS50939"/>
    </source>
</evidence>
<evidence type="ECO:0000256" key="1">
    <source>
        <dbReference type="ARBA" id="ARBA00001970"/>
    </source>
</evidence>
<keyword evidence="5 11" id="KW-0812">Transmembrane</keyword>
<keyword evidence="9" id="KW-0408">Iron</keyword>
<evidence type="ECO:0000256" key="11">
    <source>
        <dbReference type="SAM" id="Phobius"/>
    </source>
</evidence>
<dbReference type="PROSITE" id="PS50939">
    <property type="entry name" value="CYTOCHROME_B561"/>
    <property type="match status" value="1"/>
</dbReference>
<evidence type="ECO:0000313" key="14">
    <source>
        <dbReference type="Proteomes" id="UP000541444"/>
    </source>
</evidence>
<dbReference type="AlphaFoldDB" id="A0A7J7NP83"/>
<keyword evidence="3" id="KW-0813">Transport</keyword>
<feature type="domain" description="Cytochrome b561" evidence="12">
    <location>
        <begin position="142"/>
        <end position="273"/>
    </location>
</feature>
<dbReference type="GO" id="GO:0016020">
    <property type="term" value="C:membrane"/>
    <property type="evidence" value="ECO:0007669"/>
    <property type="project" value="UniProtKB-SubCell"/>
</dbReference>